<name>A0A0M3ID34_ASCLU</name>
<feature type="chain" id="PRO_5005656799" evidence="1">
    <location>
        <begin position="34"/>
        <end position="316"/>
    </location>
</feature>
<feature type="signal peptide" evidence="1">
    <location>
        <begin position="1"/>
        <end position="33"/>
    </location>
</feature>
<dbReference type="Proteomes" id="UP000036681">
    <property type="component" value="Unplaced"/>
</dbReference>
<keyword evidence="1" id="KW-0732">Signal</keyword>
<keyword evidence="2" id="KW-1185">Reference proteome</keyword>
<dbReference type="InterPro" id="IPR009003">
    <property type="entry name" value="Peptidase_S1_PA"/>
</dbReference>
<dbReference type="InterPro" id="IPR043504">
    <property type="entry name" value="Peptidase_S1_PA_chymotrypsin"/>
</dbReference>
<evidence type="ECO:0000313" key="2">
    <source>
        <dbReference type="Proteomes" id="UP000036681"/>
    </source>
</evidence>
<dbReference type="WBParaSite" id="ALUE_0001588501-mRNA-1">
    <property type="protein sequence ID" value="ALUE_0001588501-mRNA-1"/>
    <property type="gene ID" value="ALUE_0001588501"/>
</dbReference>
<reference evidence="3" key="1">
    <citation type="submission" date="2017-02" db="UniProtKB">
        <authorList>
            <consortium name="WormBaseParasite"/>
        </authorList>
    </citation>
    <scope>IDENTIFICATION</scope>
</reference>
<sequence>MEAHKPMGASVKCRSGMLLKLVASFLLLKLGKGELTEVLPSGDMQADPENYPYALRIVAYNTSDALFHHSCIAVLLTRSILFTSAHCVESQELSYFVKSYKVDELDMTPLLLDTFHVNGSAILVDVNNTSASYDDYAALLPLRFPVPLCQIDSEREYSVIKLPVADVNAKNWIPVADSSIYDDCIVLWYSDREEDEILHIYKCFAPKWYSGPLTASHTSVRNDESSYNGGVLVCRDGSDEYLVGMAVKSSADIAVATSKFTNENAATGDEDNFRSIHEALPQLKDRITELGKLQEMVVDGEMCDAFYGFNKEHLHT</sequence>
<dbReference type="AlphaFoldDB" id="A0A0M3ID34"/>
<organism evidence="2 3">
    <name type="scientific">Ascaris lumbricoides</name>
    <name type="common">Giant roundworm</name>
    <dbReference type="NCBI Taxonomy" id="6252"/>
    <lineage>
        <taxon>Eukaryota</taxon>
        <taxon>Metazoa</taxon>
        <taxon>Ecdysozoa</taxon>
        <taxon>Nematoda</taxon>
        <taxon>Chromadorea</taxon>
        <taxon>Rhabditida</taxon>
        <taxon>Spirurina</taxon>
        <taxon>Ascaridomorpha</taxon>
        <taxon>Ascaridoidea</taxon>
        <taxon>Ascarididae</taxon>
        <taxon>Ascaris</taxon>
    </lineage>
</organism>
<dbReference type="SUPFAM" id="SSF50494">
    <property type="entry name" value="Trypsin-like serine proteases"/>
    <property type="match status" value="1"/>
</dbReference>
<protein>
    <submittedName>
        <fullName evidence="3">Peptidase S1 domain-containing protein</fullName>
    </submittedName>
</protein>
<evidence type="ECO:0000313" key="3">
    <source>
        <dbReference type="WBParaSite" id="ALUE_0001588501-mRNA-1"/>
    </source>
</evidence>
<proteinExistence type="predicted"/>
<evidence type="ECO:0000256" key="1">
    <source>
        <dbReference type="SAM" id="SignalP"/>
    </source>
</evidence>
<dbReference type="Gene3D" id="2.40.10.10">
    <property type="entry name" value="Trypsin-like serine proteases"/>
    <property type="match status" value="1"/>
</dbReference>
<accession>A0A0M3ID34</accession>